<comment type="caution">
    <text evidence="1">The sequence shown here is derived from an EMBL/GenBank/DDBJ whole genome shotgun (WGS) entry which is preliminary data.</text>
</comment>
<evidence type="ECO:0000313" key="1">
    <source>
        <dbReference type="EMBL" id="KKN83514.1"/>
    </source>
</evidence>
<dbReference type="EMBL" id="LAZR01000183">
    <property type="protein sequence ID" value="KKN83514.1"/>
    <property type="molecule type" value="Genomic_DNA"/>
</dbReference>
<organism evidence="1">
    <name type="scientific">marine sediment metagenome</name>
    <dbReference type="NCBI Taxonomy" id="412755"/>
    <lineage>
        <taxon>unclassified sequences</taxon>
        <taxon>metagenomes</taxon>
        <taxon>ecological metagenomes</taxon>
    </lineage>
</organism>
<accession>A0A0F9TW10</accession>
<reference evidence="1" key="1">
    <citation type="journal article" date="2015" name="Nature">
        <title>Complex archaea that bridge the gap between prokaryotes and eukaryotes.</title>
        <authorList>
            <person name="Spang A."/>
            <person name="Saw J.H."/>
            <person name="Jorgensen S.L."/>
            <person name="Zaremba-Niedzwiedzka K."/>
            <person name="Martijn J."/>
            <person name="Lind A.E."/>
            <person name="van Eijk R."/>
            <person name="Schleper C."/>
            <person name="Guy L."/>
            <person name="Ettema T.J."/>
        </authorList>
    </citation>
    <scope>NUCLEOTIDE SEQUENCE</scope>
</reference>
<gene>
    <name evidence="1" type="ORF">LCGC14_0297520</name>
</gene>
<name>A0A0F9TW10_9ZZZZ</name>
<protein>
    <recommendedName>
        <fullName evidence="2">Major tropism determinant N-terminal domain-containing protein</fullName>
    </recommendedName>
</protein>
<dbReference type="AlphaFoldDB" id="A0A0F9TW10"/>
<sequence>MGTIRLKRGAGAPSTGDLVEGEPGIDLTNKIGYFDVGNVIYYVGQYIPGSAGIDFIHAVDEDVDIITLAGITNTPKLYWDQSEDAHRLTRGLVVDRGLRVAGLQLAVVAKTAAYTATALDDVITCGAGNETFAIDLPAPSAALTAKVFFIKNVGTGVITVDANTTGGTTIDGSNTQTINQYECLQVISDASVYWAI</sequence>
<evidence type="ECO:0008006" key="2">
    <source>
        <dbReference type="Google" id="ProtNLM"/>
    </source>
</evidence>
<proteinExistence type="predicted"/>